<dbReference type="AlphaFoldDB" id="A0A0D8XQZ6"/>
<evidence type="ECO:0000256" key="1">
    <source>
        <dbReference type="ARBA" id="ARBA00007835"/>
    </source>
</evidence>
<dbReference type="Proteomes" id="UP000053766">
    <property type="component" value="Unassembled WGS sequence"/>
</dbReference>
<protein>
    <recommendedName>
        <fullName evidence="7">Phospholipase B-like</fullName>
        <ecNumber evidence="7">3.1.1.-</ecNumber>
    </recommendedName>
</protein>
<name>A0A0D8XQZ6_DICVI</name>
<evidence type="ECO:0000256" key="6">
    <source>
        <dbReference type="ARBA" id="ARBA00023180"/>
    </source>
</evidence>
<keyword evidence="6" id="KW-0325">Glycoprotein</keyword>
<comment type="function">
    <text evidence="7">Putative phospholipase.</text>
</comment>
<dbReference type="InterPro" id="IPR007000">
    <property type="entry name" value="PLipase_B-like"/>
</dbReference>
<reference evidence="9" key="2">
    <citation type="journal article" date="2016" name="Sci. Rep.">
        <title>Dictyocaulus viviparus genome, variome and transcriptome elucidate lungworm biology and support future intervention.</title>
        <authorList>
            <person name="McNulty S.N."/>
            <person name="Strube C."/>
            <person name="Rosa B.A."/>
            <person name="Martin J.C."/>
            <person name="Tyagi R."/>
            <person name="Choi Y.J."/>
            <person name="Wang Q."/>
            <person name="Hallsworth Pepin K."/>
            <person name="Zhang X."/>
            <person name="Ozersky P."/>
            <person name="Wilson R.K."/>
            <person name="Sternberg P.W."/>
            <person name="Gasser R.B."/>
            <person name="Mitreva M."/>
        </authorList>
    </citation>
    <scope>NUCLEOTIDE SEQUENCE [LARGE SCALE GENOMIC DNA]</scope>
    <source>
        <strain evidence="9">HannoverDv2000</strain>
    </source>
</reference>
<comment type="similarity">
    <text evidence="1 7">Belongs to the phospholipase B-like family.</text>
</comment>
<dbReference type="GO" id="GO:0009395">
    <property type="term" value="P:phospholipid catabolic process"/>
    <property type="evidence" value="ECO:0007669"/>
    <property type="project" value="TreeGrafter"/>
</dbReference>
<evidence type="ECO:0000256" key="4">
    <source>
        <dbReference type="ARBA" id="ARBA00022963"/>
    </source>
</evidence>
<feature type="chain" id="PRO_5011330904" description="Phospholipase B-like" evidence="7">
    <location>
        <begin position="19"/>
        <end position="166"/>
    </location>
</feature>
<keyword evidence="2 7" id="KW-0732">Signal</keyword>
<evidence type="ECO:0000313" key="8">
    <source>
        <dbReference type="EMBL" id="KJH46950.1"/>
    </source>
</evidence>
<dbReference type="STRING" id="29172.A0A0D8XQZ6"/>
<keyword evidence="5 7" id="KW-0443">Lipid metabolism</keyword>
<feature type="signal peptide" evidence="7">
    <location>
        <begin position="1"/>
        <end position="18"/>
    </location>
</feature>
<dbReference type="GO" id="GO:0005576">
    <property type="term" value="C:extracellular region"/>
    <property type="evidence" value="ECO:0007669"/>
    <property type="project" value="TreeGrafter"/>
</dbReference>
<evidence type="ECO:0000256" key="3">
    <source>
        <dbReference type="ARBA" id="ARBA00022801"/>
    </source>
</evidence>
<gene>
    <name evidence="8" type="ORF">DICVIV_06972</name>
</gene>
<organism evidence="8 9">
    <name type="scientific">Dictyocaulus viviparus</name>
    <name type="common">Bovine lungworm</name>
    <dbReference type="NCBI Taxonomy" id="29172"/>
    <lineage>
        <taxon>Eukaryota</taxon>
        <taxon>Metazoa</taxon>
        <taxon>Ecdysozoa</taxon>
        <taxon>Nematoda</taxon>
        <taxon>Chromadorea</taxon>
        <taxon>Rhabditida</taxon>
        <taxon>Rhabditina</taxon>
        <taxon>Rhabditomorpha</taxon>
        <taxon>Strongyloidea</taxon>
        <taxon>Metastrongylidae</taxon>
        <taxon>Dictyocaulus</taxon>
    </lineage>
</organism>
<evidence type="ECO:0000256" key="7">
    <source>
        <dbReference type="RuleBase" id="RU364138"/>
    </source>
</evidence>
<evidence type="ECO:0000256" key="5">
    <source>
        <dbReference type="ARBA" id="ARBA00023098"/>
    </source>
</evidence>
<proteinExistence type="inferred from homology"/>
<dbReference type="PANTHER" id="PTHR12370:SF3">
    <property type="entry name" value="PHOSPHOLIPASE B-LIKE 2-RELATED"/>
    <property type="match status" value="1"/>
</dbReference>
<accession>A0A0D8XQZ6</accession>
<keyword evidence="4 7" id="KW-0442">Lipid degradation</keyword>
<dbReference type="Pfam" id="PF04916">
    <property type="entry name" value="Phospholip_B"/>
    <property type="match status" value="1"/>
</dbReference>
<dbReference type="Gene3D" id="3.60.60.30">
    <property type="match status" value="1"/>
</dbReference>
<sequence length="166" mass="19483">MIRFIILQTAFFLIHVNGQKLKKLKIDSPVKFEGDGTFGLCEDESGQMYYFREFENKGTQCQKNMAIIKYSNLINETGWAFVEVEVSTRVAETYKQGYVAGYIEGRTTRDLIRLHLSNTVEGYCNGAEQFCEDLTKYLIENYRWMQQNIASYPDNHYWIQVQHVFI</sequence>
<dbReference type="GO" id="GO:0004620">
    <property type="term" value="F:phospholipase activity"/>
    <property type="evidence" value="ECO:0007669"/>
    <property type="project" value="InterPro"/>
</dbReference>
<dbReference type="OrthoDB" id="5799961at2759"/>
<evidence type="ECO:0000313" key="9">
    <source>
        <dbReference type="Proteomes" id="UP000053766"/>
    </source>
</evidence>
<reference evidence="8 9" key="1">
    <citation type="submission" date="2013-11" db="EMBL/GenBank/DDBJ databases">
        <title>Draft genome of the bovine lungworm Dictyocaulus viviparus.</title>
        <authorList>
            <person name="Mitreva M."/>
        </authorList>
    </citation>
    <scope>NUCLEOTIDE SEQUENCE [LARGE SCALE GENOMIC DNA]</scope>
    <source>
        <strain evidence="8 9">HannoverDv2000</strain>
    </source>
</reference>
<keyword evidence="3 7" id="KW-0378">Hydrolase</keyword>
<keyword evidence="9" id="KW-1185">Reference proteome</keyword>
<dbReference type="EMBL" id="KN716327">
    <property type="protein sequence ID" value="KJH46950.1"/>
    <property type="molecule type" value="Genomic_DNA"/>
</dbReference>
<dbReference type="PANTHER" id="PTHR12370">
    <property type="entry name" value="PHOSPHOLIPASE B-RELATED"/>
    <property type="match status" value="1"/>
</dbReference>
<evidence type="ECO:0000256" key="2">
    <source>
        <dbReference type="ARBA" id="ARBA00022729"/>
    </source>
</evidence>
<dbReference type="EC" id="3.1.1.-" evidence="7"/>